<keyword evidence="8" id="KW-0732">Signal</keyword>
<feature type="signal peptide" evidence="8">
    <location>
        <begin position="1"/>
        <end position="20"/>
    </location>
</feature>
<feature type="chain" id="PRO_5003507610" evidence="8">
    <location>
        <begin position="21"/>
        <end position="863"/>
    </location>
</feature>
<comment type="similarity">
    <text evidence="2">Belongs to the fungal hydrophobin family.</text>
</comment>
<keyword evidence="4" id="KW-0964">Secreted</keyword>
<evidence type="ECO:0000313" key="9">
    <source>
        <dbReference type="EMBL" id="ADX07336.1"/>
    </source>
</evidence>
<reference evidence="9" key="1">
    <citation type="submission" date="2009-11" db="EMBL/GenBank/DDBJ databases">
        <title>Useful genes from Flammulina velutipes.</title>
        <authorList>
            <person name="Yoon H."/>
            <person name="Kim J.-G."/>
            <person name="Lee B.-M."/>
            <person name="Kong W.-S."/>
            <person name="Lee C.-S."/>
            <person name="Choi J.-W."/>
        </authorList>
    </citation>
    <scope>NUCLEOTIDE SEQUENCE</scope>
    <source>
        <strain evidence="9">KACC 42777</strain>
    </source>
</reference>
<proteinExistence type="evidence at transcript level"/>
<keyword evidence="6" id="KW-0325">Glycoprotein</keyword>
<evidence type="ECO:0000256" key="8">
    <source>
        <dbReference type="SAM" id="SignalP"/>
    </source>
</evidence>
<dbReference type="EMBL" id="GU169901">
    <property type="protein sequence ID" value="ADX07336.1"/>
    <property type="molecule type" value="mRNA"/>
</dbReference>
<dbReference type="CDD" id="cd23507">
    <property type="entry name" value="hydrophobin_I"/>
    <property type="match status" value="2"/>
</dbReference>
<evidence type="ECO:0000256" key="4">
    <source>
        <dbReference type="ARBA" id="ARBA00022525"/>
    </source>
</evidence>
<evidence type="ECO:0000256" key="7">
    <source>
        <dbReference type="ARBA" id="ARBA00093546"/>
    </source>
</evidence>
<evidence type="ECO:0000256" key="5">
    <source>
        <dbReference type="ARBA" id="ARBA00023157"/>
    </source>
</evidence>
<evidence type="ECO:0000256" key="3">
    <source>
        <dbReference type="ARBA" id="ARBA00022512"/>
    </source>
</evidence>
<evidence type="ECO:0000256" key="2">
    <source>
        <dbReference type="ARBA" id="ARBA00010446"/>
    </source>
</evidence>
<organism evidence="9">
    <name type="scientific">Flammulina velutipes</name>
    <name type="common">Agaricus velutipes</name>
    <dbReference type="NCBI Taxonomy" id="38945"/>
    <lineage>
        <taxon>Eukaryota</taxon>
        <taxon>Fungi</taxon>
        <taxon>Dikarya</taxon>
        <taxon>Basidiomycota</taxon>
        <taxon>Agaricomycotina</taxon>
        <taxon>Agaricomycetes</taxon>
        <taxon>Agaricomycetidae</taxon>
        <taxon>Agaricales</taxon>
        <taxon>Marasmiineae</taxon>
        <taxon>Physalacriaceae</taxon>
        <taxon>Flammulina</taxon>
    </lineage>
</organism>
<dbReference type="Pfam" id="PF01185">
    <property type="entry name" value="Hydrophobin"/>
    <property type="match status" value="2"/>
</dbReference>
<dbReference type="InterPro" id="IPR001338">
    <property type="entry name" value="Class_I_Hydrophobin"/>
</dbReference>
<comment type="subunit">
    <text evidence="7">Self-assembles to form functional amyloid fibrils called rodlets. Self-assembly into fibrillar rodlets occurs spontaneously at hydrophobic:hydrophilic interfaces and the rodlets further associate laterally to form amphipathic monolayers.</text>
</comment>
<dbReference type="GO" id="GO:0005199">
    <property type="term" value="F:structural constituent of cell wall"/>
    <property type="evidence" value="ECO:0007669"/>
    <property type="project" value="InterPro"/>
</dbReference>
<evidence type="ECO:0000256" key="6">
    <source>
        <dbReference type="ARBA" id="ARBA00023180"/>
    </source>
</evidence>
<dbReference type="SMART" id="SM00075">
    <property type="entry name" value="HYDRO"/>
    <property type="match status" value="2"/>
</dbReference>
<accession>G8A562</accession>
<dbReference type="GO" id="GO:0009277">
    <property type="term" value="C:fungal-type cell wall"/>
    <property type="evidence" value="ECO:0007669"/>
    <property type="project" value="InterPro"/>
</dbReference>
<keyword evidence="3" id="KW-0134">Cell wall</keyword>
<comment type="subcellular location">
    <subcellularLocation>
        <location evidence="1">Secreted</location>
        <location evidence="1">Cell wall</location>
    </subcellularLocation>
</comment>
<name>G8A562_FLAVE</name>
<dbReference type="AlphaFoldDB" id="G8A562"/>
<sequence length="863" mass="94619">MFARCAATIFALALATLTAATPTGQCNVGNQQCCNTVQEASSDPAAGILALLGVNVQDVTGLVGLTCNPITGIGGLNSNCDASPVCCENNSFNPLDILRGLCAEISEGERTGQSAAAGAGRILSAYGRLACCTRRSSSDVIPILAEVRQLQAIVKEWKDENLALDAKVELLDAKTDLPHCLSQVTTSITAVENTPFLRARCYTTRVLTLGKLPVSVKPTRSGSTKPKAIGSPARISNRPTLLSGHSISPKENCQQVKAESLRKRTPATLGAFSPWVECHLAVDILYGTFANGLDECRMIIDDAFDRRGHLTNTSCRLDIWTIFTRTHSSFEGGQPYATGGANPASYDPAVGILALFGVNVQDVTGLVGLTCNPITGIGGLNSNCDASPVCCENNSFTGPSGPVDRSQFFLRHPWPTRQAFCRMHATETNLRFLLVWFEDYLDRSPSTSSRGTKPSKCGALYISYKDCVQLDELTWPCVLGIIKEMNVEDSSKDMYDNWTMLTESVGEWLEFYDEWWINGASHLRDLQQFHVAQPLVRSYLGITEHVSLDKSLYDGLATISARYRDGVIIDPGGDLGLDASQLRAFLLYRMAQQIPSFLITDSEPPHTYMIDERGIFVLPVSDVSFKGGLIYSEVPDLQRPWALVDALNDSLTRKGPPSGVARRNVFFSVCLAHDRRYGFKRWGQGWHEHNVAGRFKTKELLQIYVDQELPGHGRFRNCVGILYGEVHAGVFMRGSSAFEMLREMPRIPFFSFFHCACFIPIPTRSSTPPTQDSKSEKTYDPDIRTGGDALGARLPSSILPAAVTSDVCPHHSFCPPSREGFTFHSGPPQMTALRIYMPLPNSTISVGRPGNIWMQCQHDQYPP</sequence>
<protein>
    <submittedName>
        <fullName evidence="9">Putative hydrophobin</fullName>
    </submittedName>
</protein>
<keyword evidence="5" id="KW-1015">Disulfide bond</keyword>
<evidence type="ECO:0000256" key="1">
    <source>
        <dbReference type="ARBA" id="ARBA00004191"/>
    </source>
</evidence>